<dbReference type="PANTHER" id="PTHR33064">
    <property type="entry name" value="POL PROTEIN"/>
    <property type="match status" value="1"/>
</dbReference>
<name>A0AA38TKZ9_9ASTR</name>
<feature type="compositionally biased region" description="Low complexity" evidence="1">
    <location>
        <begin position="97"/>
        <end position="109"/>
    </location>
</feature>
<evidence type="ECO:0000313" key="4">
    <source>
        <dbReference type="Proteomes" id="UP001172457"/>
    </source>
</evidence>
<evidence type="ECO:0000256" key="1">
    <source>
        <dbReference type="SAM" id="MobiDB-lite"/>
    </source>
</evidence>
<comment type="caution">
    <text evidence="3">The sequence shown here is derived from an EMBL/GenBank/DDBJ whole genome shotgun (WGS) entry which is preliminary data.</text>
</comment>
<dbReference type="Proteomes" id="UP001172457">
    <property type="component" value="Chromosome 2"/>
</dbReference>
<accession>A0AA38TKZ9</accession>
<evidence type="ECO:0000313" key="3">
    <source>
        <dbReference type="EMBL" id="KAJ9561924.1"/>
    </source>
</evidence>
<dbReference type="InterPro" id="IPR051320">
    <property type="entry name" value="Viral_Replic_Matur_Polypro"/>
</dbReference>
<sequence>MPFGLKNTQSEFQNIMNDIILPISSFAIVYIDDVLIFSKSINEHFKYLNIFYDLIFKNGLVVSASKMSLFQTQIRFLGHEIINNTIRPIQRRKMKPSKISSSSKSPQTPESKKKLVIVPYSNQTFPSLPTQNRFSPIANSPTFSQLVQMPNTSISPIPFKRSSSSSISPNKPTSSYLIHPNLQFRIIKVLSLSDWKARPYTQKALSNWPQNPSYNYYDYQDAWYNVLYLSFEEPLQVQAGSISEEEELRLLMSAPTKEEMRKLLRQIKDSQGSSSDESIKQEDTHDQKTDQDACLGKNLRLHDDRL</sequence>
<gene>
    <name evidence="3" type="ORF">OSB04_007084</name>
</gene>
<dbReference type="InterPro" id="IPR043128">
    <property type="entry name" value="Rev_trsase/Diguanyl_cyclase"/>
</dbReference>
<dbReference type="InterPro" id="IPR043502">
    <property type="entry name" value="DNA/RNA_pol_sf"/>
</dbReference>
<dbReference type="InterPro" id="IPR000477">
    <property type="entry name" value="RT_dom"/>
</dbReference>
<proteinExistence type="predicted"/>
<dbReference type="PANTHER" id="PTHR33064:SF37">
    <property type="entry name" value="RIBONUCLEASE H"/>
    <property type="match status" value="1"/>
</dbReference>
<dbReference type="EMBL" id="JARYMX010000002">
    <property type="protein sequence ID" value="KAJ9561924.1"/>
    <property type="molecule type" value="Genomic_DNA"/>
</dbReference>
<feature type="domain" description="Reverse transcriptase" evidence="2">
    <location>
        <begin position="1"/>
        <end position="81"/>
    </location>
</feature>
<reference evidence="3" key="1">
    <citation type="submission" date="2023-03" db="EMBL/GenBank/DDBJ databases">
        <title>Chromosome-scale reference genome and RAD-based genetic map of yellow starthistle (Centaurea solstitialis) reveal putative structural variation and QTLs associated with invader traits.</title>
        <authorList>
            <person name="Reatini B."/>
            <person name="Cang F.A."/>
            <person name="Jiang Q."/>
            <person name="Mckibben M.T.W."/>
            <person name="Barker M.S."/>
            <person name="Rieseberg L.H."/>
            <person name="Dlugosch K.M."/>
        </authorList>
    </citation>
    <scope>NUCLEOTIDE SEQUENCE</scope>
    <source>
        <strain evidence="3">CAN-66</strain>
        <tissue evidence="3">Leaf</tissue>
    </source>
</reference>
<feature type="region of interest" description="Disordered" evidence="1">
    <location>
        <begin position="91"/>
        <end position="112"/>
    </location>
</feature>
<evidence type="ECO:0000259" key="2">
    <source>
        <dbReference type="PROSITE" id="PS50878"/>
    </source>
</evidence>
<dbReference type="Pfam" id="PF00078">
    <property type="entry name" value="RVT_1"/>
    <property type="match status" value="1"/>
</dbReference>
<dbReference type="SUPFAM" id="SSF56672">
    <property type="entry name" value="DNA/RNA polymerases"/>
    <property type="match status" value="1"/>
</dbReference>
<feature type="compositionally biased region" description="Basic and acidic residues" evidence="1">
    <location>
        <begin position="277"/>
        <end position="291"/>
    </location>
</feature>
<dbReference type="AlphaFoldDB" id="A0AA38TKZ9"/>
<feature type="region of interest" description="Disordered" evidence="1">
    <location>
        <begin position="267"/>
        <end position="306"/>
    </location>
</feature>
<protein>
    <recommendedName>
        <fullName evidence="2">Reverse transcriptase domain-containing protein</fullName>
    </recommendedName>
</protein>
<dbReference type="PROSITE" id="PS50878">
    <property type="entry name" value="RT_POL"/>
    <property type="match status" value="1"/>
</dbReference>
<dbReference type="Gene3D" id="3.30.70.270">
    <property type="match status" value="1"/>
</dbReference>
<organism evidence="3 4">
    <name type="scientific">Centaurea solstitialis</name>
    <name type="common">yellow star-thistle</name>
    <dbReference type="NCBI Taxonomy" id="347529"/>
    <lineage>
        <taxon>Eukaryota</taxon>
        <taxon>Viridiplantae</taxon>
        <taxon>Streptophyta</taxon>
        <taxon>Embryophyta</taxon>
        <taxon>Tracheophyta</taxon>
        <taxon>Spermatophyta</taxon>
        <taxon>Magnoliopsida</taxon>
        <taxon>eudicotyledons</taxon>
        <taxon>Gunneridae</taxon>
        <taxon>Pentapetalae</taxon>
        <taxon>asterids</taxon>
        <taxon>campanulids</taxon>
        <taxon>Asterales</taxon>
        <taxon>Asteraceae</taxon>
        <taxon>Carduoideae</taxon>
        <taxon>Cardueae</taxon>
        <taxon>Centaureinae</taxon>
        <taxon>Centaurea</taxon>
    </lineage>
</organism>
<keyword evidence="4" id="KW-1185">Reference proteome</keyword>